<comment type="catalytic activity">
    <reaction evidence="15">
        <text>a ubiquinone + NADH + 5 H(+)(in) = a ubiquinol + NAD(+) + 4 H(+)(out)</text>
        <dbReference type="Rhea" id="RHEA:29091"/>
        <dbReference type="Rhea" id="RHEA-COMP:9565"/>
        <dbReference type="Rhea" id="RHEA-COMP:9566"/>
        <dbReference type="ChEBI" id="CHEBI:15378"/>
        <dbReference type="ChEBI" id="CHEBI:16389"/>
        <dbReference type="ChEBI" id="CHEBI:17976"/>
        <dbReference type="ChEBI" id="CHEBI:57540"/>
        <dbReference type="ChEBI" id="CHEBI:57945"/>
        <dbReference type="EC" id="7.1.1.2"/>
    </reaction>
</comment>
<evidence type="ECO:0000256" key="2">
    <source>
        <dbReference type="ARBA" id="ARBA00005698"/>
    </source>
</evidence>
<evidence type="ECO:0000256" key="14">
    <source>
        <dbReference type="ARBA" id="ARBA00031019"/>
    </source>
</evidence>
<evidence type="ECO:0000256" key="12">
    <source>
        <dbReference type="ARBA" id="ARBA00023128"/>
    </source>
</evidence>
<dbReference type="GO" id="GO:0031966">
    <property type="term" value="C:mitochondrial membrane"/>
    <property type="evidence" value="ECO:0007669"/>
    <property type="project" value="UniProtKB-SubCell"/>
</dbReference>
<organism evidence="17 18">
    <name type="scientific">Chunga burmeisteri</name>
    <name type="common">Black-legged seriema</name>
    <dbReference type="NCBI Taxonomy" id="1352770"/>
    <lineage>
        <taxon>Eukaryota</taxon>
        <taxon>Metazoa</taxon>
        <taxon>Chordata</taxon>
        <taxon>Craniata</taxon>
        <taxon>Vertebrata</taxon>
        <taxon>Euteleostomi</taxon>
        <taxon>Archelosauria</taxon>
        <taxon>Archosauria</taxon>
        <taxon>Dinosauria</taxon>
        <taxon>Saurischia</taxon>
        <taxon>Theropoda</taxon>
        <taxon>Coelurosauria</taxon>
        <taxon>Aves</taxon>
        <taxon>Neognathae</taxon>
        <taxon>Neoaves</taxon>
        <taxon>Telluraves</taxon>
        <taxon>Australaves</taxon>
        <taxon>Cariamiformes</taxon>
        <taxon>Cariamidae</taxon>
        <taxon>Chunga</taxon>
    </lineage>
</organism>
<keyword evidence="7 16" id="KW-0812">Transmembrane</keyword>
<evidence type="ECO:0000256" key="13">
    <source>
        <dbReference type="ARBA" id="ARBA00023136"/>
    </source>
</evidence>
<evidence type="ECO:0000256" key="8">
    <source>
        <dbReference type="ARBA" id="ARBA00022967"/>
    </source>
</evidence>
<dbReference type="OrthoDB" id="9837654at2759"/>
<feature type="non-terminal residue" evidence="17">
    <location>
        <position position="1"/>
    </location>
</feature>
<feature type="transmembrane region" description="Helical" evidence="16">
    <location>
        <begin position="71"/>
        <end position="88"/>
    </location>
</feature>
<evidence type="ECO:0000256" key="7">
    <source>
        <dbReference type="ARBA" id="ARBA00022692"/>
    </source>
</evidence>
<dbReference type="EMBL" id="VZRC01000957">
    <property type="protein sequence ID" value="NWS63006.1"/>
    <property type="molecule type" value="Genomic_DNA"/>
</dbReference>
<sequence length="121" mass="13074">FVSLLLFMIYLGRMLVVFVYSVSLAADPFPEAWGDRRVVGNGGGFVLALIVGVVVGRFVNCWKFGVVTVDGGGVFSVWLNFSGVAMFYSCGVGKVLVVGWGLLLTSFVVLEVVWGLTWEAI</sequence>
<keyword evidence="18" id="KW-1185">Reference proteome</keyword>
<evidence type="ECO:0000256" key="4">
    <source>
        <dbReference type="ARBA" id="ARBA00021095"/>
    </source>
</evidence>
<keyword evidence="11" id="KW-0520">NAD</keyword>
<keyword evidence="10 16" id="KW-1133">Transmembrane helix</keyword>
<keyword evidence="5" id="KW-0813">Transport</keyword>
<name>A0A7K5H1B2_9AVES</name>
<keyword evidence="8" id="KW-1278">Translocase</keyword>
<evidence type="ECO:0000256" key="9">
    <source>
        <dbReference type="ARBA" id="ARBA00022982"/>
    </source>
</evidence>
<dbReference type="EC" id="7.1.1.2" evidence="3"/>
<feature type="non-terminal residue" evidence="17">
    <location>
        <position position="121"/>
    </location>
</feature>
<evidence type="ECO:0000256" key="16">
    <source>
        <dbReference type="SAM" id="Phobius"/>
    </source>
</evidence>
<gene>
    <name evidence="17" type="primary">Mtnd6_0</name>
    <name evidence="17" type="ORF">CHUBUR_R16082</name>
</gene>
<evidence type="ECO:0000256" key="6">
    <source>
        <dbReference type="ARBA" id="ARBA00022660"/>
    </source>
</evidence>
<evidence type="ECO:0000256" key="5">
    <source>
        <dbReference type="ARBA" id="ARBA00022448"/>
    </source>
</evidence>
<dbReference type="InterPro" id="IPR050269">
    <property type="entry name" value="ComplexI_Subunit6"/>
</dbReference>
<dbReference type="AlphaFoldDB" id="A0A7K5H1B2"/>
<dbReference type="Proteomes" id="UP000541181">
    <property type="component" value="Unassembled WGS sequence"/>
</dbReference>
<keyword evidence="13 16" id="KW-0472">Membrane</keyword>
<evidence type="ECO:0000313" key="18">
    <source>
        <dbReference type="Proteomes" id="UP000541181"/>
    </source>
</evidence>
<evidence type="ECO:0000256" key="3">
    <source>
        <dbReference type="ARBA" id="ARBA00012944"/>
    </source>
</evidence>
<feature type="transmembrane region" description="Helical" evidence="16">
    <location>
        <begin position="95"/>
        <end position="116"/>
    </location>
</feature>
<evidence type="ECO:0000313" key="17">
    <source>
        <dbReference type="EMBL" id="NWS63006.1"/>
    </source>
</evidence>
<evidence type="ECO:0000256" key="1">
    <source>
        <dbReference type="ARBA" id="ARBA00004225"/>
    </source>
</evidence>
<protein>
    <recommendedName>
        <fullName evidence="4">NADH-ubiquinone oxidoreductase chain 6</fullName>
        <ecNumber evidence="3">7.1.1.2</ecNumber>
    </recommendedName>
    <alternativeName>
        <fullName evidence="14">NADH dehydrogenase subunit 6</fullName>
    </alternativeName>
</protein>
<feature type="transmembrane region" description="Helical" evidence="16">
    <location>
        <begin position="6"/>
        <end position="26"/>
    </location>
</feature>
<evidence type="ECO:0000256" key="15">
    <source>
        <dbReference type="ARBA" id="ARBA00049551"/>
    </source>
</evidence>
<accession>A0A7K5H1B2</accession>
<feature type="transmembrane region" description="Helical" evidence="16">
    <location>
        <begin position="38"/>
        <end position="59"/>
    </location>
</feature>
<dbReference type="PANTHER" id="PTHR11435:SF1">
    <property type="entry name" value="NADH-UBIQUINONE OXIDOREDUCTASE CHAIN 6"/>
    <property type="match status" value="1"/>
</dbReference>
<proteinExistence type="inferred from homology"/>
<comment type="similarity">
    <text evidence="2">Belongs to the complex I subunit 6 family.</text>
</comment>
<dbReference type="PANTHER" id="PTHR11435">
    <property type="entry name" value="NADH UBIQUINONE OXIDOREDUCTASE SUBUNIT ND6"/>
    <property type="match status" value="1"/>
</dbReference>
<keyword evidence="9" id="KW-0249">Electron transport</keyword>
<reference evidence="17 18" key="1">
    <citation type="submission" date="2019-09" db="EMBL/GenBank/DDBJ databases">
        <title>Bird 10,000 Genomes (B10K) Project - Family phase.</title>
        <authorList>
            <person name="Zhang G."/>
        </authorList>
    </citation>
    <scope>NUCLEOTIDE SEQUENCE [LARGE SCALE GENOMIC DNA]</scope>
    <source>
        <strain evidence="17">B10K-CU-031-22</strain>
    </source>
</reference>
<evidence type="ECO:0000256" key="11">
    <source>
        <dbReference type="ARBA" id="ARBA00023027"/>
    </source>
</evidence>
<comment type="caution">
    <text evidence="17">The sequence shown here is derived from an EMBL/GenBank/DDBJ whole genome shotgun (WGS) entry which is preliminary data.</text>
</comment>
<dbReference type="GO" id="GO:0008137">
    <property type="term" value="F:NADH dehydrogenase (ubiquinone) activity"/>
    <property type="evidence" value="ECO:0007669"/>
    <property type="project" value="UniProtKB-EC"/>
</dbReference>
<evidence type="ECO:0000256" key="10">
    <source>
        <dbReference type="ARBA" id="ARBA00022989"/>
    </source>
</evidence>
<keyword evidence="12" id="KW-0496">Mitochondrion</keyword>
<comment type="subcellular location">
    <subcellularLocation>
        <location evidence="1">Mitochondrion membrane</location>
        <topology evidence="1">Multi-pass membrane protein</topology>
    </subcellularLocation>
</comment>
<keyword evidence="6" id="KW-0679">Respiratory chain</keyword>